<proteinExistence type="predicted"/>
<organism evidence="7 8">
    <name type="scientific">Undibacter mobilis</name>
    <dbReference type="NCBI Taxonomy" id="2292256"/>
    <lineage>
        <taxon>Bacteria</taxon>
        <taxon>Pseudomonadati</taxon>
        <taxon>Pseudomonadota</taxon>
        <taxon>Alphaproteobacteria</taxon>
        <taxon>Hyphomicrobiales</taxon>
        <taxon>Nitrobacteraceae</taxon>
        <taxon>Undibacter</taxon>
    </lineage>
</organism>
<evidence type="ECO:0000256" key="4">
    <source>
        <dbReference type="ARBA" id="ARBA00023136"/>
    </source>
</evidence>
<dbReference type="InterPro" id="IPR010432">
    <property type="entry name" value="RDD"/>
</dbReference>
<dbReference type="RefSeq" id="WP_115518888.1">
    <property type="nucleotide sequence ID" value="NZ_QRGO01000003.1"/>
</dbReference>
<dbReference type="AlphaFoldDB" id="A0A371B1E9"/>
<keyword evidence="4 5" id="KW-0472">Membrane</keyword>
<keyword evidence="8" id="KW-1185">Reference proteome</keyword>
<dbReference type="EMBL" id="QRGO01000003">
    <property type="protein sequence ID" value="RDV01370.1"/>
    <property type="molecule type" value="Genomic_DNA"/>
</dbReference>
<evidence type="ECO:0000256" key="1">
    <source>
        <dbReference type="ARBA" id="ARBA00004141"/>
    </source>
</evidence>
<dbReference type="Pfam" id="PF06271">
    <property type="entry name" value="RDD"/>
    <property type="match status" value="1"/>
</dbReference>
<evidence type="ECO:0000313" key="7">
    <source>
        <dbReference type="EMBL" id="RDV01370.1"/>
    </source>
</evidence>
<sequence length="175" mass="19286">MSISMDVRPHAYDPDLNPELFEGVLSRRVVAFMIDFVVMAAPVILAAMVIFVFGIVTLGFGWALYWLLPLASVIWAIVYFGLGVAGERSATIGMRVMDLEMRTWYGAPAYFVLGAVHVILFWVSVSALTPFVLLVPFFNRRKRLLHDILLGTVIVNNAARASALRGFAGSPAQPL</sequence>
<protein>
    <submittedName>
        <fullName evidence="7">RDD family protein</fullName>
    </submittedName>
</protein>
<evidence type="ECO:0000313" key="8">
    <source>
        <dbReference type="Proteomes" id="UP000263993"/>
    </source>
</evidence>
<keyword evidence="3 5" id="KW-1133">Transmembrane helix</keyword>
<feature type="transmembrane region" description="Helical" evidence="5">
    <location>
        <begin position="105"/>
        <end position="138"/>
    </location>
</feature>
<evidence type="ECO:0000256" key="3">
    <source>
        <dbReference type="ARBA" id="ARBA00022989"/>
    </source>
</evidence>
<feature type="domain" description="RDD" evidence="6">
    <location>
        <begin position="25"/>
        <end position="150"/>
    </location>
</feature>
<dbReference type="Proteomes" id="UP000263993">
    <property type="component" value="Unassembled WGS sequence"/>
</dbReference>
<evidence type="ECO:0000259" key="6">
    <source>
        <dbReference type="Pfam" id="PF06271"/>
    </source>
</evidence>
<reference evidence="8" key="1">
    <citation type="submission" date="2018-08" db="EMBL/GenBank/DDBJ databases">
        <authorList>
            <person name="Kim S.-J."/>
            <person name="Jung G.-Y."/>
        </authorList>
    </citation>
    <scope>NUCLEOTIDE SEQUENCE [LARGE SCALE GENOMIC DNA]</scope>
    <source>
        <strain evidence="8">GY_H</strain>
    </source>
</reference>
<feature type="transmembrane region" description="Helical" evidence="5">
    <location>
        <begin position="29"/>
        <end position="56"/>
    </location>
</feature>
<gene>
    <name evidence="7" type="ORF">DXH78_19300</name>
</gene>
<evidence type="ECO:0000256" key="5">
    <source>
        <dbReference type="SAM" id="Phobius"/>
    </source>
</evidence>
<comment type="subcellular location">
    <subcellularLocation>
        <location evidence="1">Membrane</location>
        <topology evidence="1">Multi-pass membrane protein</topology>
    </subcellularLocation>
</comment>
<name>A0A371B1E9_9BRAD</name>
<feature type="transmembrane region" description="Helical" evidence="5">
    <location>
        <begin position="63"/>
        <end position="85"/>
    </location>
</feature>
<keyword evidence="2 5" id="KW-0812">Transmembrane</keyword>
<accession>A0A371B1E9</accession>
<dbReference type="OrthoDB" id="7270324at2"/>
<dbReference type="GO" id="GO:0016020">
    <property type="term" value="C:membrane"/>
    <property type="evidence" value="ECO:0007669"/>
    <property type="project" value="UniProtKB-SubCell"/>
</dbReference>
<comment type="caution">
    <text evidence="7">The sequence shown here is derived from an EMBL/GenBank/DDBJ whole genome shotgun (WGS) entry which is preliminary data.</text>
</comment>
<evidence type="ECO:0000256" key="2">
    <source>
        <dbReference type="ARBA" id="ARBA00022692"/>
    </source>
</evidence>